<dbReference type="NCBIfam" id="NF038128">
    <property type="entry name" value="choice_anch_J"/>
    <property type="match status" value="2"/>
</dbReference>
<proteinExistence type="predicted"/>
<dbReference type="Gene3D" id="2.60.40.10">
    <property type="entry name" value="Immunoglobulins"/>
    <property type="match status" value="4"/>
</dbReference>
<dbReference type="Pfam" id="PF07705">
    <property type="entry name" value="CARDB"/>
    <property type="match status" value="1"/>
</dbReference>
<gene>
    <name evidence="4" type="ORF">DW060_09845</name>
</gene>
<keyword evidence="1" id="KW-0732">Signal</keyword>
<dbReference type="InterPro" id="IPR013783">
    <property type="entry name" value="Ig-like_fold"/>
</dbReference>
<evidence type="ECO:0000256" key="1">
    <source>
        <dbReference type="SAM" id="SignalP"/>
    </source>
</evidence>
<reference evidence="4 5" key="1">
    <citation type="submission" date="2018-08" db="EMBL/GenBank/DDBJ databases">
        <title>A genome reference for cultivated species of the human gut microbiota.</title>
        <authorList>
            <person name="Zou Y."/>
            <person name="Xue W."/>
            <person name="Luo G."/>
        </authorList>
    </citation>
    <scope>NUCLEOTIDE SEQUENCE [LARGE SCALE GENOMIC DNA]</scope>
    <source>
        <strain evidence="4 5">AF42-9</strain>
    </source>
</reference>
<evidence type="ECO:0000259" key="3">
    <source>
        <dbReference type="Pfam" id="PF07705"/>
    </source>
</evidence>
<evidence type="ECO:0000259" key="2">
    <source>
        <dbReference type="Pfam" id="PF07675"/>
    </source>
</evidence>
<evidence type="ECO:0000313" key="4">
    <source>
        <dbReference type="EMBL" id="RHK48901.1"/>
    </source>
</evidence>
<dbReference type="Gene3D" id="2.60.120.200">
    <property type="match status" value="2"/>
</dbReference>
<dbReference type="OrthoDB" id="1086190at2"/>
<protein>
    <recommendedName>
        <fullName evidence="6">CARDB domain-containing protein</fullName>
    </recommendedName>
</protein>
<dbReference type="Pfam" id="PF07675">
    <property type="entry name" value="Cleaved_Adhesin"/>
    <property type="match status" value="1"/>
</dbReference>
<dbReference type="InterPro" id="IPR011628">
    <property type="entry name" value="Cleaved_adhesin"/>
</dbReference>
<keyword evidence="5" id="KW-1185">Reference proteome</keyword>
<feature type="domain" description="CARDB" evidence="3">
    <location>
        <begin position="1004"/>
        <end position="1089"/>
    </location>
</feature>
<sequence length="1429" mass="155093">MNIKQLISTAALATLAFVPGQTNAQQVPLGRELWGNVVHSNRWQDGDKEYGFYSFGVSKSIDVNDMFTDANMYANASGALVGDRLDVIKFDRSTSSMLHYKYSVSTGECDDMTYLTDYFLWATETAVSADGKVYGAFFTGDAESVELGIADYANNTRSSIGTLNRYYVAMGITKDNRLYGIGDNGNLYKIDINTAKETLVGSTGVIVSDATTQFNVQSGEIDHETGIFYWACTDVKGKSALYTVDLTTGKATKIGDFMNNEQIAMLSIPKETVKGTAPALASNMSLAFDKASLTGNVNFTAPTTTYAGGKLTGSLKYVVSVDGKEATNGTVNAGENVSASVTTKRGIHSISVICSNSAGNGPKAYVNGFIGDDTPLKPANVKATVNVTTGKVQLSWDAVTKGINNGYVGDITYNVVRYPDKKAIATAITVTSLNDNLPNGDFTGYYYTVQAVSGTRKSEAVKSNSVSFGKPVEPPYTLTITNENSVNVCTILDANNDGVTWKYLQNDGSNLPAIEISNGEVTHDDWLILPALSLKAGVLYNLTYRLATMGQNYPELLEVKYGSEPTAAAMVHEIAAKKEYSNQEFSTIKNELVVDKDQVVYIGFHCVSNPDWCYQLILKDFAVVGNSLKAPDAVTEISTTAATDGSLKVRVDFTAPSKAIDGSKLDPYSELDVRIMRDGEEIQSMAAITPGEKCYYIDNYAKEGYNNYSIIVNNEYGVGRESKSVEAYVGEDYPAKVENIKASVGDKGITLSWDPVTKGEHGGVMPDDPISYKVYQINESGTGVDLDLIDEVKTTTVNIDYDVNTGDQDMINYALSASNSIGEGPRAMSPGIIVGKPYELPFEEHFKGGALDNKMWFITELSSEESTFSLMQGFSADGDGGCAGYVAASADDSALLGSGKISLKGATNPILVFSTKSTLAEAKGKVVVYIRKPDLSEKQLCVVDYSKLDNSAKDWRTTSVTIPAEYKSLPYVMFTFVASADKGESVYFDQIYVRDVVAKDMRATISVPSKVRKGDNVTARVMVTNMGSTTVDKYTVNLYVGDKQVATKNVTTSLAPYASQTEELTYKTSVVDPSPLKLKAEVVIDGEATPEDNEDAAEVVLTASTLTAPESVTASTADEKNVVVEWTKVNESSERVTENFETYAAWSMDYFGDWTSNYVEKGIAKGPFSKSYPHPNENKRFAYTLVEPNTWLNAEILDKYACLKPHSGTHYLASFYSVENSQFIPADNWLISPALPGEAQTISFWANNFNSQGTKYTENFEVLYSTSGIALDDFKSTGKKFEATTGEWKEYTVNLPEGATYFAIHNNTADTYMFMLDDITYTAGCGKVLGYNVYRDGKLLKRIEPNAELRITDNAPSGKHTYAVSTIYAGGESEATKSAVVTAIDGVSVDNGTFDVYTVDGKRIAKGVTSLDGIARGFYIVNGKKVVRK</sequence>
<evidence type="ECO:0008006" key="6">
    <source>
        <dbReference type="Google" id="ProtNLM"/>
    </source>
</evidence>
<organism evidence="4 5">
    <name type="scientific">Leyella stercorea</name>
    <dbReference type="NCBI Taxonomy" id="363265"/>
    <lineage>
        <taxon>Bacteria</taxon>
        <taxon>Pseudomonadati</taxon>
        <taxon>Bacteroidota</taxon>
        <taxon>Bacteroidia</taxon>
        <taxon>Bacteroidales</taxon>
        <taxon>Prevotellaceae</taxon>
        <taxon>Leyella</taxon>
    </lineage>
</organism>
<name>A0A3R6IS19_9BACT</name>
<feature type="domain" description="Cleaved adhesin" evidence="2">
    <location>
        <begin position="1198"/>
        <end position="1320"/>
    </location>
</feature>
<feature type="chain" id="PRO_5018691836" description="CARDB domain-containing protein" evidence="1">
    <location>
        <begin position="25"/>
        <end position="1429"/>
    </location>
</feature>
<dbReference type="EMBL" id="QRNO01000053">
    <property type="protein sequence ID" value="RHK48901.1"/>
    <property type="molecule type" value="Genomic_DNA"/>
</dbReference>
<dbReference type="InterPro" id="IPR011635">
    <property type="entry name" value="CARDB"/>
</dbReference>
<dbReference type="SUPFAM" id="SSF63825">
    <property type="entry name" value="YWTD domain"/>
    <property type="match status" value="1"/>
</dbReference>
<feature type="signal peptide" evidence="1">
    <location>
        <begin position="1"/>
        <end position="24"/>
    </location>
</feature>
<dbReference type="SUPFAM" id="SSF49265">
    <property type="entry name" value="Fibronectin type III"/>
    <property type="match status" value="1"/>
</dbReference>
<dbReference type="InterPro" id="IPR036116">
    <property type="entry name" value="FN3_sf"/>
</dbReference>
<accession>A0A3R6IS19</accession>
<dbReference type="Proteomes" id="UP000286598">
    <property type="component" value="Unassembled WGS sequence"/>
</dbReference>
<evidence type="ECO:0000313" key="5">
    <source>
        <dbReference type="Proteomes" id="UP000286598"/>
    </source>
</evidence>
<comment type="caution">
    <text evidence="4">The sequence shown here is derived from an EMBL/GenBank/DDBJ whole genome shotgun (WGS) entry which is preliminary data.</text>
</comment>